<keyword evidence="3" id="KW-1185">Reference proteome</keyword>
<comment type="caution">
    <text evidence="2">The sequence shown here is derived from an EMBL/GenBank/DDBJ whole genome shotgun (WGS) entry which is preliminary data.</text>
</comment>
<evidence type="ECO:0000313" key="2">
    <source>
        <dbReference type="EMBL" id="KAJ4332455.1"/>
    </source>
</evidence>
<protein>
    <submittedName>
        <fullName evidence="2">Uncharacterized protein</fullName>
    </submittedName>
</protein>
<evidence type="ECO:0000313" key="3">
    <source>
        <dbReference type="Proteomes" id="UP001140562"/>
    </source>
</evidence>
<dbReference type="PANTHER" id="PTHR35394:SF5">
    <property type="entry name" value="DUF3176 DOMAIN-CONTAINING PROTEIN"/>
    <property type="match status" value="1"/>
</dbReference>
<name>A0A9W9BY17_9PLEO</name>
<reference evidence="2" key="1">
    <citation type="submission" date="2022-10" db="EMBL/GenBank/DDBJ databases">
        <title>Tapping the CABI collections for fungal endophytes: first genome assemblies for Collariella, Neodidymelliopsis, Ascochyta clinopodiicola, Didymella pomorum, Didymosphaeria variabile, Neocosmospora piperis and Neocucurbitaria cava.</title>
        <authorList>
            <person name="Hill R."/>
        </authorList>
    </citation>
    <scope>NUCLEOTIDE SEQUENCE</scope>
    <source>
        <strain evidence="2">IMI 360193</strain>
    </source>
</reference>
<dbReference type="Proteomes" id="UP001140562">
    <property type="component" value="Unassembled WGS sequence"/>
</dbReference>
<organism evidence="2 3">
    <name type="scientific">Didymella glomerata</name>
    <dbReference type="NCBI Taxonomy" id="749621"/>
    <lineage>
        <taxon>Eukaryota</taxon>
        <taxon>Fungi</taxon>
        <taxon>Dikarya</taxon>
        <taxon>Ascomycota</taxon>
        <taxon>Pezizomycotina</taxon>
        <taxon>Dothideomycetes</taxon>
        <taxon>Pleosporomycetidae</taxon>
        <taxon>Pleosporales</taxon>
        <taxon>Pleosporineae</taxon>
        <taxon>Didymellaceae</taxon>
        <taxon>Didymella</taxon>
    </lineage>
</organism>
<dbReference type="EMBL" id="JAPEUV010000118">
    <property type="protein sequence ID" value="KAJ4332455.1"/>
    <property type="molecule type" value="Genomic_DNA"/>
</dbReference>
<proteinExistence type="predicted"/>
<accession>A0A9W9BY17</accession>
<sequence>MISAIYNGFRNDTTPNPVTSSFRIEEVVNNVCTTGNSSFVVMKASDDWLEGKVPWHESKPVATECALYFCANMYKAESQNGRLKETVMNSWSNRDPSSYQVDPQSGTVDIAKISSAVVKAYLAEYVGDRLFDPVLQRTDLRLTIPEDESPDVMSFTRSFNVSYAYIASITNFFGTFTARTDGTPRGTDQMVYPEWDGSETPLVNALWESDNLTQTFNNVALSLTNQIRNTAINSPKYQEATGDTLMWVIHVKVQWPYLAFPIAMITLGIVYVLLIVVESTRLQVPV</sequence>
<keyword evidence="1" id="KW-0472">Membrane</keyword>
<dbReference type="OrthoDB" id="5376804at2759"/>
<evidence type="ECO:0000256" key="1">
    <source>
        <dbReference type="SAM" id="Phobius"/>
    </source>
</evidence>
<keyword evidence="1" id="KW-0812">Transmembrane</keyword>
<feature type="transmembrane region" description="Helical" evidence="1">
    <location>
        <begin position="255"/>
        <end position="277"/>
    </location>
</feature>
<keyword evidence="1" id="KW-1133">Transmembrane helix</keyword>
<dbReference type="AlphaFoldDB" id="A0A9W9BY17"/>
<dbReference type="PANTHER" id="PTHR35394">
    <property type="entry name" value="DUF3176 DOMAIN-CONTAINING PROTEIN"/>
    <property type="match status" value="1"/>
</dbReference>
<gene>
    <name evidence="2" type="ORF">N0V87_008387</name>
</gene>